<dbReference type="Gene3D" id="2.40.160.50">
    <property type="entry name" value="membrane protein fhac: a member of the omp85/tpsb transporter family"/>
    <property type="match status" value="1"/>
</dbReference>
<evidence type="ECO:0000256" key="4">
    <source>
        <dbReference type="ARBA" id="ARBA00022729"/>
    </source>
</evidence>
<evidence type="ECO:0000256" key="7">
    <source>
        <dbReference type="SAM" id="SignalP"/>
    </source>
</evidence>
<feature type="chain" id="PRO_5015183345" evidence="7">
    <location>
        <begin position="26"/>
        <end position="876"/>
    </location>
</feature>
<evidence type="ECO:0000256" key="1">
    <source>
        <dbReference type="ARBA" id="ARBA00004370"/>
    </source>
</evidence>
<proteinExistence type="predicted"/>
<keyword evidence="6" id="KW-0998">Cell outer membrane</keyword>
<feature type="domain" description="POTRA" evidence="8">
    <location>
        <begin position="421"/>
        <end position="496"/>
    </location>
</feature>
<dbReference type="GO" id="GO:0019867">
    <property type="term" value="C:outer membrane"/>
    <property type="evidence" value="ECO:0007669"/>
    <property type="project" value="InterPro"/>
</dbReference>
<evidence type="ECO:0000256" key="6">
    <source>
        <dbReference type="ARBA" id="ARBA00023237"/>
    </source>
</evidence>
<dbReference type="PANTHER" id="PTHR12815:SF47">
    <property type="entry name" value="TRANSLOCATION AND ASSEMBLY MODULE SUBUNIT TAMA"/>
    <property type="match status" value="1"/>
</dbReference>
<dbReference type="InterPro" id="IPR010827">
    <property type="entry name" value="BamA/TamA_POTRA"/>
</dbReference>
<sequence length="876" mass="99187">MPNLKFRYFLSTLLMLQVGGTAVHAQSLAGTGSSFSKSAPYVIGGVTISGDEYLDADLIKTVSGLTVGETIKLQDDPAISKAIRNLWQQQLFSDVSITVTKVVDNKVFLNIAIVERPRLSRFSMKGVSKSQETEIKEKLSIVSNRMVTEAMKKDIEERIKKYFGEKGFMNTHVDIVEQRDTGATHSVALLIKVDKGGKVHINQISYAGNEHVSDGRLKKSMKGSKEMARISLHPADNSSVFEHKDRSFKAYMRNQGYLSLSKTLDALDPYFRWNIFAGSKFNRKKYEEDKNSILAYYNSQGYRDARIEKDTTYVTRNGHLNIDIKVNEGHKYYFGDIVWRGNTKYSDSVLSRVLGIKKGDVFNQELLDNRLGAAPSMDGGEDIGSIYMDDGYLFFQVDPTEKSIVGDTINYEIAVREGPQATIKNISIFGNDRTNDHVIRRELFTLPGNKFSRTDIIRSIRQISNLGFIDPEKVNPVPKPNPSDQTVDIDYNVVEKSSDQLELSAGFGGGVGFTGTIGIVFNNFSLRNIFKLKEWDPLPMGDGQKLSLRYQSNGLWFNSANFSFTEPWLGGKKPTALTVSGVYGRQSYSESGIYNGSPSDHYLRNFGGGVTLSKRLKWPDDNFVFSYGLNYQNYFLKDYDYFVSDFRNGNANNLFFRLTLARNSVDQPIYPRSGSNINFTFQFTPPYSLFSDKNYQTATAEQKYKWIEYHKYRFTAEWYQKIVGNLVFKMAAKYGFMGYYNKEIGYSPFERFNVGGDGLSGFNYYVGRDIIAQRGYEVYAQNAVIFNKYTAEVRYPFSLNPSATIFGLAFVEGANGWSNFKDYNPFQLNRSAGLGVRIYLPMFGLLGLDYGYGFDRTETGFGNKTKFTFMLGFEPD</sequence>
<dbReference type="EMBL" id="PYGD01000001">
    <property type="protein sequence ID" value="PSK94237.1"/>
    <property type="molecule type" value="Genomic_DNA"/>
</dbReference>
<evidence type="ECO:0000256" key="5">
    <source>
        <dbReference type="ARBA" id="ARBA00023136"/>
    </source>
</evidence>
<dbReference type="AlphaFoldDB" id="A0A2P8DAL9"/>
<organism evidence="9 10">
    <name type="scientific">Taibaiella chishuiensis</name>
    <dbReference type="NCBI Taxonomy" id="1434707"/>
    <lineage>
        <taxon>Bacteria</taxon>
        <taxon>Pseudomonadati</taxon>
        <taxon>Bacteroidota</taxon>
        <taxon>Chitinophagia</taxon>
        <taxon>Chitinophagales</taxon>
        <taxon>Chitinophagaceae</taxon>
        <taxon>Taibaiella</taxon>
    </lineage>
</organism>
<dbReference type="InterPro" id="IPR023707">
    <property type="entry name" value="OM_assembly_BamA"/>
</dbReference>
<comment type="caution">
    <text evidence="9">The sequence shown here is derived from an EMBL/GenBank/DDBJ whole genome shotgun (WGS) entry which is preliminary data.</text>
</comment>
<dbReference type="Pfam" id="PF07244">
    <property type="entry name" value="POTRA"/>
    <property type="match status" value="4"/>
</dbReference>
<dbReference type="GO" id="GO:0071709">
    <property type="term" value="P:membrane assembly"/>
    <property type="evidence" value="ECO:0007669"/>
    <property type="project" value="InterPro"/>
</dbReference>
<gene>
    <name evidence="9" type="ORF">B0I18_101392</name>
</gene>
<feature type="signal peptide" evidence="7">
    <location>
        <begin position="1"/>
        <end position="25"/>
    </location>
</feature>
<dbReference type="PIRSF" id="PIRSF006076">
    <property type="entry name" value="OM_assembly_OMP85"/>
    <property type="match status" value="1"/>
</dbReference>
<keyword evidence="2" id="KW-1134">Transmembrane beta strand</keyword>
<dbReference type="Proteomes" id="UP000240572">
    <property type="component" value="Unassembled WGS sequence"/>
</dbReference>
<keyword evidence="4 7" id="KW-0732">Signal</keyword>
<keyword evidence="10" id="KW-1185">Reference proteome</keyword>
<dbReference type="InterPro" id="IPR034746">
    <property type="entry name" value="POTRA"/>
</dbReference>
<name>A0A2P8DAL9_9BACT</name>
<comment type="subcellular location">
    <subcellularLocation>
        <location evidence="1">Membrane</location>
    </subcellularLocation>
</comment>
<dbReference type="PANTHER" id="PTHR12815">
    <property type="entry name" value="SORTING AND ASSEMBLY MACHINERY SAMM50 PROTEIN FAMILY MEMBER"/>
    <property type="match status" value="1"/>
</dbReference>
<evidence type="ECO:0000259" key="8">
    <source>
        <dbReference type="PROSITE" id="PS51779"/>
    </source>
</evidence>
<dbReference type="OrthoDB" id="9802086at2"/>
<protein>
    <submittedName>
        <fullName evidence="9">Beta-barrel assembly machine subunit BamA</fullName>
    </submittedName>
</protein>
<evidence type="ECO:0000256" key="3">
    <source>
        <dbReference type="ARBA" id="ARBA00022692"/>
    </source>
</evidence>
<evidence type="ECO:0000256" key="2">
    <source>
        <dbReference type="ARBA" id="ARBA00022452"/>
    </source>
</evidence>
<reference evidence="9 10" key="1">
    <citation type="submission" date="2018-03" db="EMBL/GenBank/DDBJ databases">
        <title>Genomic Encyclopedia of Type Strains, Phase III (KMG-III): the genomes of soil and plant-associated and newly described type strains.</title>
        <authorList>
            <person name="Whitman W."/>
        </authorList>
    </citation>
    <scope>NUCLEOTIDE SEQUENCE [LARGE SCALE GENOMIC DNA]</scope>
    <source>
        <strain evidence="9 10">CGMCC 1.12700</strain>
    </source>
</reference>
<evidence type="ECO:0000313" key="10">
    <source>
        <dbReference type="Proteomes" id="UP000240572"/>
    </source>
</evidence>
<keyword evidence="3" id="KW-0812">Transmembrane</keyword>
<dbReference type="PROSITE" id="PS51779">
    <property type="entry name" value="POTRA"/>
    <property type="match status" value="2"/>
</dbReference>
<dbReference type="InterPro" id="IPR039910">
    <property type="entry name" value="D15-like"/>
</dbReference>
<accession>A0A2P8DAL9</accession>
<evidence type="ECO:0000313" key="9">
    <source>
        <dbReference type="EMBL" id="PSK94237.1"/>
    </source>
</evidence>
<feature type="domain" description="POTRA" evidence="8">
    <location>
        <begin position="41"/>
        <end position="116"/>
    </location>
</feature>
<dbReference type="Gene3D" id="3.10.20.310">
    <property type="entry name" value="membrane protein fhac"/>
    <property type="match status" value="5"/>
</dbReference>
<keyword evidence="5" id="KW-0472">Membrane</keyword>